<evidence type="ECO:0000313" key="6">
    <source>
        <dbReference type="Proteomes" id="UP000299102"/>
    </source>
</evidence>
<dbReference type="PANTHER" id="PTHR10288">
    <property type="entry name" value="KH DOMAIN CONTAINING RNA BINDING PROTEIN"/>
    <property type="match status" value="1"/>
</dbReference>
<organism evidence="5 6">
    <name type="scientific">Eumeta variegata</name>
    <name type="common">Bagworm moth</name>
    <name type="synonym">Eumeta japonica</name>
    <dbReference type="NCBI Taxonomy" id="151549"/>
    <lineage>
        <taxon>Eukaryota</taxon>
        <taxon>Metazoa</taxon>
        <taxon>Ecdysozoa</taxon>
        <taxon>Arthropoda</taxon>
        <taxon>Hexapoda</taxon>
        <taxon>Insecta</taxon>
        <taxon>Pterygota</taxon>
        <taxon>Neoptera</taxon>
        <taxon>Endopterygota</taxon>
        <taxon>Lepidoptera</taxon>
        <taxon>Glossata</taxon>
        <taxon>Ditrysia</taxon>
        <taxon>Tineoidea</taxon>
        <taxon>Psychidae</taxon>
        <taxon>Oiketicinae</taxon>
        <taxon>Eumeta</taxon>
    </lineage>
</organism>
<dbReference type="Proteomes" id="UP000299102">
    <property type="component" value="Unassembled WGS sequence"/>
</dbReference>
<dbReference type="CDD" id="cd22396">
    <property type="entry name" value="KH-I_FUBP_rpt1"/>
    <property type="match status" value="1"/>
</dbReference>
<feature type="domain" description="K Homology" evidence="4">
    <location>
        <begin position="122"/>
        <end position="184"/>
    </location>
</feature>
<feature type="region of interest" description="Disordered" evidence="3">
    <location>
        <begin position="32"/>
        <end position="51"/>
    </location>
</feature>
<dbReference type="GO" id="GO:0003723">
    <property type="term" value="F:RNA binding"/>
    <property type="evidence" value="ECO:0007669"/>
    <property type="project" value="UniProtKB-UniRule"/>
</dbReference>
<dbReference type="Pfam" id="PF00013">
    <property type="entry name" value="KH_1"/>
    <property type="match status" value="1"/>
</dbReference>
<accession>A0A4C1Y978</accession>
<evidence type="ECO:0000259" key="4">
    <source>
        <dbReference type="SMART" id="SM00322"/>
    </source>
</evidence>
<keyword evidence="6" id="KW-1185">Reference proteome</keyword>
<proteinExistence type="predicted"/>
<evidence type="ECO:0000256" key="2">
    <source>
        <dbReference type="PROSITE-ProRule" id="PRU00117"/>
    </source>
</evidence>
<dbReference type="InterPro" id="IPR036612">
    <property type="entry name" value="KH_dom_type_1_sf"/>
</dbReference>
<dbReference type="STRING" id="151549.A0A4C1Y978"/>
<dbReference type="AlphaFoldDB" id="A0A4C1Y978"/>
<keyword evidence="1" id="KW-0677">Repeat</keyword>
<sequence length="184" mass="18207">MYQANMGGLVSKLLNLTLNYCVAAKIKEGGSKRPLEEGQEPNAKKLASADQAYQQPMSATAQAAAAAAAATARIAASGGGSGGGSSGGGGSGGGGGGGTGSLSVMNQSGMGGPPTPNIPLDQAQNEYIRVPDKMVGLVIGRGGEQITRLQAESGCKIQMAPDAGGQADRVCTLTGTREAITRAK</sequence>
<protein>
    <submittedName>
        <fullName evidence="5">Far upstream element-binding protein 2</fullName>
    </submittedName>
</protein>
<dbReference type="EMBL" id="BGZK01001149">
    <property type="protein sequence ID" value="GBP72536.1"/>
    <property type="molecule type" value="Genomic_DNA"/>
</dbReference>
<comment type="caution">
    <text evidence="5">The sequence shown here is derived from an EMBL/GenBank/DDBJ whole genome shotgun (WGS) entry which is preliminary data.</text>
</comment>
<dbReference type="OrthoDB" id="5204190at2759"/>
<dbReference type="InterPro" id="IPR004088">
    <property type="entry name" value="KH_dom_type_1"/>
</dbReference>
<gene>
    <name evidence="5" type="primary">KHSRP</name>
    <name evidence="5" type="ORF">EVAR_9680_1</name>
</gene>
<dbReference type="PROSITE" id="PS50084">
    <property type="entry name" value="KH_TYPE_1"/>
    <property type="match status" value="1"/>
</dbReference>
<dbReference type="SUPFAM" id="SSF54791">
    <property type="entry name" value="Eukaryotic type KH-domain (KH-domain type I)"/>
    <property type="match status" value="1"/>
</dbReference>
<feature type="compositionally biased region" description="Gly residues" evidence="3">
    <location>
        <begin position="77"/>
        <end position="100"/>
    </location>
</feature>
<feature type="region of interest" description="Disordered" evidence="3">
    <location>
        <begin position="76"/>
        <end position="121"/>
    </location>
</feature>
<dbReference type="Gene3D" id="3.30.1370.10">
    <property type="entry name" value="K Homology domain, type 1"/>
    <property type="match status" value="1"/>
</dbReference>
<name>A0A4C1Y978_EUMVA</name>
<dbReference type="InterPro" id="IPR004087">
    <property type="entry name" value="KH_dom"/>
</dbReference>
<reference evidence="5 6" key="1">
    <citation type="journal article" date="2019" name="Commun. Biol.">
        <title>The bagworm genome reveals a unique fibroin gene that provides high tensile strength.</title>
        <authorList>
            <person name="Kono N."/>
            <person name="Nakamura H."/>
            <person name="Ohtoshi R."/>
            <person name="Tomita M."/>
            <person name="Numata K."/>
            <person name="Arakawa K."/>
        </authorList>
    </citation>
    <scope>NUCLEOTIDE SEQUENCE [LARGE SCALE GENOMIC DNA]</scope>
</reference>
<evidence type="ECO:0000313" key="5">
    <source>
        <dbReference type="EMBL" id="GBP72536.1"/>
    </source>
</evidence>
<evidence type="ECO:0000256" key="3">
    <source>
        <dbReference type="SAM" id="MobiDB-lite"/>
    </source>
</evidence>
<dbReference type="GO" id="GO:0010468">
    <property type="term" value="P:regulation of gene expression"/>
    <property type="evidence" value="ECO:0007669"/>
    <property type="project" value="UniProtKB-ARBA"/>
</dbReference>
<dbReference type="SMART" id="SM00322">
    <property type="entry name" value="KH"/>
    <property type="match status" value="1"/>
</dbReference>
<keyword evidence="2" id="KW-0694">RNA-binding</keyword>
<evidence type="ECO:0000256" key="1">
    <source>
        <dbReference type="ARBA" id="ARBA00022737"/>
    </source>
</evidence>